<dbReference type="SUPFAM" id="SSF48208">
    <property type="entry name" value="Six-hairpin glycosidases"/>
    <property type="match status" value="1"/>
</dbReference>
<name>X1R5Y3_9ZZZZ</name>
<feature type="non-terminal residue" evidence="2">
    <location>
        <position position="1"/>
    </location>
</feature>
<dbReference type="Pfam" id="PF00723">
    <property type="entry name" value="Glyco_hydro_15"/>
    <property type="match status" value="1"/>
</dbReference>
<organism evidence="2">
    <name type="scientific">marine sediment metagenome</name>
    <dbReference type="NCBI Taxonomy" id="412755"/>
    <lineage>
        <taxon>unclassified sequences</taxon>
        <taxon>metagenomes</taxon>
        <taxon>ecological metagenomes</taxon>
    </lineage>
</organism>
<dbReference type="PANTHER" id="PTHR31616">
    <property type="entry name" value="TREHALASE"/>
    <property type="match status" value="1"/>
</dbReference>
<dbReference type="GO" id="GO:0005975">
    <property type="term" value="P:carbohydrate metabolic process"/>
    <property type="evidence" value="ECO:0007669"/>
    <property type="project" value="InterPro"/>
</dbReference>
<gene>
    <name evidence="2" type="ORF">S06H3_53846</name>
</gene>
<dbReference type="Gene3D" id="1.50.10.10">
    <property type="match status" value="1"/>
</dbReference>
<evidence type="ECO:0000313" key="2">
    <source>
        <dbReference type="EMBL" id="GAI58540.1"/>
    </source>
</evidence>
<dbReference type="InterPro" id="IPR011613">
    <property type="entry name" value="GH15-like"/>
</dbReference>
<sequence>SEDDFGKPKNAFIPCTLWLVESMYLAGRKERARKLFEDLLGHSNHLGLFSEDIDPYRKELLGNFPQTYTHMALINAAVMLSEASIKKPVCKIRLE</sequence>
<feature type="domain" description="GH15-like" evidence="1">
    <location>
        <begin position="33"/>
        <end position="77"/>
    </location>
</feature>
<dbReference type="GO" id="GO:0004553">
    <property type="term" value="F:hydrolase activity, hydrolyzing O-glycosyl compounds"/>
    <property type="evidence" value="ECO:0007669"/>
    <property type="project" value="TreeGrafter"/>
</dbReference>
<dbReference type="AlphaFoldDB" id="X1R5Y3"/>
<dbReference type="EMBL" id="BARV01034376">
    <property type="protein sequence ID" value="GAI58540.1"/>
    <property type="molecule type" value="Genomic_DNA"/>
</dbReference>
<proteinExistence type="predicted"/>
<protein>
    <recommendedName>
        <fullName evidence="1">GH15-like domain-containing protein</fullName>
    </recommendedName>
</protein>
<comment type="caution">
    <text evidence="2">The sequence shown here is derived from an EMBL/GenBank/DDBJ whole genome shotgun (WGS) entry which is preliminary data.</text>
</comment>
<accession>X1R5Y3</accession>
<reference evidence="2" key="1">
    <citation type="journal article" date="2014" name="Front. Microbiol.">
        <title>High frequency of phylogenetically diverse reductive dehalogenase-homologous genes in deep subseafloor sedimentary metagenomes.</title>
        <authorList>
            <person name="Kawai M."/>
            <person name="Futagami T."/>
            <person name="Toyoda A."/>
            <person name="Takaki Y."/>
            <person name="Nishi S."/>
            <person name="Hori S."/>
            <person name="Arai W."/>
            <person name="Tsubouchi T."/>
            <person name="Morono Y."/>
            <person name="Uchiyama I."/>
            <person name="Ito T."/>
            <person name="Fujiyama A."/>
            <person name="Inagaki F."/>
            <person name="Takami H."/>
        </authorList>
    </citation>
    <scope>NUCLEOTIDE SEQUENCE</scope>
    <source>
        <strain evidence="2">Expedition CK06-06</strain>
    </source>
</reference>
<dbReference type="InterPro" id="IPR012341">
    <property type="entry name" value="6hp_glycosidase-like_sf"/>
</dbReference>
<dbReference type="InterPro" id="IPR008928">
    <property type="entry name" value="6-hairpin_glycosidase_sf"/>
</dbReference>
<evidence type="ECO:0000259" key="1">
    <source>
        <dbReference type="Pfam" id="PF00723"/>
    </source>
</evidence>
<dbReference type="PANTHER" id="PTHR31616:SF0">
    <property type="entry name" value="GLUCAN 1,4-ALPHA-GLUCOSIDASE"/>
    <property type="match status" value="1"/>
</dbReference>